<evidence type="ECO:0000313" key="1">
    <source>
        <dbReference type="EMBL" id="HIX54299.1"/>
    </source>
</evidence>
<evidence type="ECO:0000313" key="2">
    <source>
        <dbReference type="Proteomes" id="UP000824156"/>
    </source>
</evidence>
<protein>
    <submittedName>
        <fullName evidence="1">Uncharacterized protein</fullName>
    </submittedName>
</protein>
<sequence>MKSNPRTEGDAFELNLWQKRQAALLYHFASLEYLKGLKLRIDALINGTDVLLDDAQVQRRDAVIVNKRRGDRNTPANWAKCGFPPLLDFQQKTAKQIAKRTHEAYSITGAYQCTRMLSEFSMRCATEEEQTAFEERSEKVYKYAYYIDDVMNRYQHWNDGIVYNIWMGVESEYPSLCIRRHADLFPRLPKFRVCTDVIAKIGKRPP</sequence>
<dbReference type="Proteomes" id="UP000824156">
    <property type="component" value="Unassembled WGS sequence"/>
</dbReference>
<reference evidence="1" key="2">
    <citation type="submission" date="2021-04" db="EMBL/GenBank/DDBJ databases">
        <authorList>
            <person name="Gilroy R."/>
        </authorList>
    </citation>
    <scope>NUCLEOTIDE SEQUENCE</scope>
    <source>
        <strain evidence="1">1719</strain>
    </source>
</reference>
<reference evidence="1" key="1">
    <citation type="journal article" date="2021" name="PeerJ">
        <title>Extensive microbial diversity within the chicken gut microbiome revealed by metagenomics and culture.</title>
        <authorList>
            <person name="Gilroy R."/>
            <person name="Ravi A."/>
            <person name="Getino M."/>
            <person name="Pursley I."/>
            <person name="Horton D.L."/>
            <person name="Alikhan N.F."/>
            <person name="Baker D."/>
            <person name="Gharbi K."/>
            <person name="Hall N."/>
            <person name="Watson M."/>
            <person name="Adriaenssens E.M."/>
            <person name="Foster-Nyarko E."/>
            <person name="Jarju S."/>
            <person name="Secka A."/>
            <person name="Antonio M."/>
            <person name="Oren A."/>
            <person name="Chaudhuri R.R."/>
            <person name="La Ragione R."/>
            <person name="Hildebrand F."/>
            <person name="Pallen M.J."/>
        </authorList>
    </citation>
    <scope>NUCLEOTIDE SEQUENCE</scope>
    <source>
        <strain evidence="1">1719</strain>
    </source>
</reference>
<proteinExistence type="predicted"/>
<dbReference type="AlphaFoldDB" id="A0A9D1W7W8"/>
<comment type="caution">
    <text evidence="1">The sequence shown here is derived from an EMBL/GenBank/DDBJ whole genome shotgun (WGS) entry which is preliminary data.</text>
</comment>
<gene>
    <name evidence="1" type="ORF">H9853_04685</name>
</gene>
<organism evidence="1 2">
    <name type="scientific">Candidatus Sphingobacterium stercoripullorum</name>
    <dbReference type="NCBI Taxonomy" id="2838759"/>
    <lineage>
        <taxon>Bacteria</taxon>
        <taxon>Pseudomonadati</taxon>
        <taxon>Bacteroidota</taxon>
        <taxon>Sphingobacteriia</taxon>
        <taxon>Sphingobacteriales</taxon>
        <taxon>Sphingobacteriaceae</taxon>
        <taxon>Sphingobacterium</taxon>
    </lineage>
</organism>
<name>A0A9D1W7W8_9SPHI</name>
<dbReference type="EMBL" id="DXEZ01000130">
    <property type="protein sequence ID" value="HIX54299.1"/>
    <property type="molecule type" value="Genomic_DNA"/>
</dbReference>
<accession>A0A9D1W7W8</accession>